<evidence type="ECO:0000313" key="8">
    <source>
        <dbReference type="EMBL" id="MEX0404667.1"/>
    </source>
</evidence>
<comment type="caution">
    <text evidence="8">The sequence shown here is derived from an EMBL/GenBank/DDBJ whole genome shotgun (WGS) entry which is preliminary data.</text>
</comment>
<dbReference type="InterPro" id="IPR015797">
    <property type="entry name" value="NUDIX_hydrolase-like_dom_sf"/>
</dbReference>
<proteinExistence type="predicted"/>
<dbReference type="InterPro" id="IPR000086">
    <property type="entry name" value="NUDIX_hydrolase_dom"/>
</dbReference>
<evidence type="ECO:0000256" key="1">
    <source>
        <dbReference type="ARBA" id="ARBA00001936"/>
    </source>
</evidence>
<dbReference type="PANTHER" id="PTHR12992">
    <property type="entry name" value="NUDIX HYDROLASE"/>
    <property type="match status" value="1"/>
</dbReference>
<dbReference type="Pfam" id="PF00293">
    <property type="entry name" value="NUDIX"/>
    <property type="match status" value="1"/>
</dbReference>
<dbReference type="Gene3D" id="3.90.79.10">
    <property type="entry name" value="Nucleoside Triphosphate Pyrophosphohydrolase"/>
    <property type="match status" value="1"/>
</dbReference>
<evidence type="ECO:0000256" key="6">
    <source>
        <dbReference type="ARBA" id="ARBA00023211"/>
    </source>
</evidence>
<dbReference type="EMBL" id="JBDPGJ010000001">
    <property type="protein sequence ID" value="MEX0404667.1"/>
    <property type="molecule type" value="Genomic_DNA"/>
</dbReference>
<gene>
    <name evidence="8" type="ORF">ABGN05_03210</name>
</gene>
<sequence>MDAASMTAYSAADFRQRALREQAPHSLELGDHLFNPSFEDLIARDRLRDAAVLVPVVDRGEEATVLLTKRTEKLRSHSGQIAFPGGRIDPEDATPEHAALREAEEEIGLDATFIEVIGRMPDYLTGSGYRIAPVLATVRPGFLLTINEDEVDDAFEVPLRFLMDPANHRRESRMWQERERFFYTMPHGERYIWGVTAGILRTLYERLYA</sequence>
<accession>A0ABV3SD57</accession>
<dbReference type="NCBIfam" id="NF007980">
    <property type="entry name" value="PRK10707.1"/>
    <property type="match status" value="1"/>
</dbReference>
<dbReference type="PROSITE" id="PS51462">
    <property type="entry name" value="NUDIX"/>
    <property type="match status" value="1"/>
</dbReference>
<organism evidence="8 9">
    <name type="scientific">Aquibium pacificus</name>
    <dbReference type="NCBI Taxonomy" id="3153579"/>
    <lineage>
        <taxon>Bacteria</taxon>
        <taxon>Pseudomonadati</taxon>
        <taxon>Pseudomonadota</taxon>
        <taxon>Alphaproteobacteria</taxon>
        <taxon>Hyphomicrobiales</taxon>
        <taxon>Phyllobacteriaceae</taxon>
        <taxon>Aquibium</taxon>
    </lineage>
</organism>
<keyword evidence="4" id="KW-0378">Hydrolase</keyword>
<keyword evidence="3" id="KW-0479">Metal-binding</keyword>
<name>A0ABV3SD57_9HYPH</name>
<comment type="cofactor">
    <cofactor evidence="2">
        <name>Mg(2+)</name>
        <dbReference type="ChEBI" id="CHEBI:18420"/>
    </cofactor>
</comment>
<keyword evidence="6" id="KW-0464">Manganese</keyword>
<evidence type="ECO:0000313" key="9">
    <source>
        <dbReference type="Proteomes" id="UP001556692"/>
    </source>
</evidence>
<comment type="cofactor">
    <cofactor evidence="1">
        <name>Mn(2+)</name>
        <dbReference type="ChEBI" id="CHEBI:29035"/>
    </cofactor>
</comment>
<dbReference type="PANTHER" id="PTHR12992:SF11">
    <property type="entry name" value="MITOCHONDRIAL COENZYME A DIPHOSPHATASE NUDT8"/>
    <property type="match status" value="1"/>
</dbReference>
<keyword evidence="5" id="KW-0460">Magnesium</keyword>
<evidence type="ECO:0000256" key="2">
    <source>
        <dbReference type="ARBA" id="ARBA00001946"/>
    </source>
</evidence>
<evidence type="ECO:0000256" key="4">
    <source>
        <dbReference type="ARBA" id="ARBA00022801"/>
    </source>
</evidence>
<feature type="domain" description="Nudix hydrolase" evidence="7">
    <location>
        <begin position="47"/>
        <end position="178"/>
    </location>
</feature>
<evidence type="ECO:0000256" key="5">
    <source>
        <dbReference type="ARBA" id="ARBA00022842"/>
    </source>
</evidence>
<dbReference type="Proteomes" id="UP001556692">
    <property type="component" value="Unassembled WGS sequence"/>
</dbReference>
<dbReference type="CDD" id="cd03426">
    <property type="entry name" value="NUDIX_CoAse_Nudt7"/>
    <property type="match status" value="1"/>
</dbReference>
<protein>
    <submittedName>
        <fullName evidence="8">CoA pyrophosphatase</fullName>
    </submittedName>
</protein>
<dbReference type="RefSeq" id="WP_367952543.1">
    <property type="nucleotide sequence ID" value="NZ_JBDPGJ010000001.1"/>
</dbReference>
<dbReference type="InterPro" id="IPR045121">
    <property type="entry name" value="CoAse"/>
</dbReference>
<evidence type="ECO:0000256" key="3">
    <source>
        <dbReference type="ARBA" id="ARBA00022723"/>
    </source>
</evidence>
<keyword evidence="9" id="KW-1185">Reference proteome</keyword>
<evidence type="ECO:0000259" key="7">
    <source>
        <dbReference type="PROSITE" id="PS51462"/>
    </source>
</evidence>
<dbReference type="SUPFAM" id="SSF55811">
    <property type="entry name" value="Nudix"/>
    <property type="match status" value="1"/>
</dbReference>
<reference evidence="8 9" key="1">
    <citation type="submission" date="2024-05" db="EMBL/GenBank/DDBJ databases">
        <authorList>
            <person name="Jiang F."/>
        </authorList>
    </citation>
    <scope>NUCLEOTIDE SEQUENCE [LARGE SCALE GENOMIC DNA]</scope>
    <source>
        <strain evidence="8 9">LZ166</strain>
    </source>
</reference>